<dbReference type="PROSITE" id="PS00455">
    <property type="entry name" value="AMP_BINDING"/>
    <property type="match status" value="1"/>
</dbReference>
<dbReference type="SMART" id="SM00823">
    <property type="entry name" value="PKS_PP"/>
    <property type="match status" value="1"/>
</dbReference>
<dbReference type="GO" id="GO:0005829">
    <property type="term" value="C:cytosol"/>
    <property type="evidence" value="ECO:0007669"/>
    <property type="project" value="TreeGrafter"/>
</dbReference>
<sequence length="862" mass="93853">MAEVDYLGRPHRLWRERVPGPAEGAIAEEMRVREMCRGTTSFLRIVLLEYEDDVHDLVLTAHPAVAGRTALDALARVLLGEADAPEPGSISFAPADTAAGPGPERERSTLHWKVAHRMTTAEIVAAVGLAHAWDAQLDEVAVRLHEGERDTVLRVRASGTVAGCRAAVAEQLADRAARDAPTVDLELVVDRAARCPALLDYRPALDSSRTRTVHVTAGRDGALLLDHARDGHPSWFGDTVHRLAAILLDGPGDHELTALDRMTDAELRRVIALGRSPRTATSEYRCVPDLVRAAMLRCPEAVALVDGEHTVTYGQLVERAHRMGQALAELGVRRGGRVGVCLPRSADLVIVLLGVLTTGAAFVPMDPAYPEQRLRLLTADAEPELVVSEREWSFARTVVLRNLIDLAERAPAAAQPSADPVAPEDPAYVIYTSGSTGKPKGVVIPHGNVVRLLSATKPELGLGPDDTWTWFHSVAFDFSVWEIWGCLATGGRLVVVPRWVSRSPEDFHALLVKHRVTVLNQTPSAFTQLLDVDRDGLAVRLIVFGGEPLDTRMLPRWFDRHPESRCRLVNMFGITETTVHVTWHTVSRADALAGARSVGRPIPGWSVRIVDEHGRPLRPGQVGEIAVGGDGLALCYLGRPDLTADRFVTHRGERLYLSGDRGRLLPDGSLEHLGRGDDQVQLRGHRVEPEEIRAALLDDSAVVAAAVVHSLRDPADPATARLDAYVVIRDGDDGAGVRTRLAARLPEYMVPNTVTSLRSLPLTENGKLAVDRLPSPAAVEYTEVTAPPDASTLDTVLHVWRTVFRTEVGASDDFFSLGGNSLLAVRIARALRDHGHQVDARTLYHLPSPAELVTDLEQRSAR</sequence>
<keyword evidence="2" id="KW-0597">Phosphoprotein</keyword>
<dbReference type="EMBL" id="MWIH01000008">
    <property type="protein sequence ID" value="OQO90122.1"/>
    <property type="molecule type" value="Genomic_DNA"/>
</dbReference>
<evidence type="ECO:0000313" key="5">
    <source>
        <dbReference type="EMBL" id="OQO90122.1"/>
    </source>
</evidence>
<dbReference type="AlphaFoldDB" id="A0A1V8ZZ13"/>
<dbReference type="InterPro" id="IPR006162">
    <property type="entry name" value="Ppantetheine_attach_site"/>
</dbReference>
<feature type="domain" description="Carrier" evidence="4">
    <location>
        <begin position="787"/>
        <end position="860"/>
    </location>
</feature>
<feature type="region of interest" description="Disordered" evidence="3">
    <location>
        <begin position="88"/>
        <end position="107"/>
    </location>
</feature>
<dbReference type="Gene3D" id="3.40.50.12780">
    <property type="entry name" value="N-terminal domain of ligase-like"/>
    <property type="match status" value="1"/>
</dbReference>
<dbReference type="SUPFAM" id="SSF56801">
    <property type="entry name" value="Acetyl-CoA synthetase-like"/>
    <property type="match status" value="1"/>
</dbReference>
<reference evidence="5 6" key="1">
    <citation type="submission" date="2017-02" db="EMBL/GenBank/DDBJ databases">
        <title>Draft genome of Saccharomonospora sp. 154.</title>
        <authorList>
            <person name="Alonso-Carmona G.S."/>
            <person name="De La Haba R."/>
            <person name="Vera-Gargallo B."/>
            <person name="Sandoval-Trujillo A.H."/>
            <person name="Ramirez-Duran N."/>
            <person name="Ventosa A."/>
        </authorList>
    </citation>
    <scope>NUCLEOTIDE SEQUENCE [LARGE SCALE GENOMIC DNA]</scope>
    <source>
        <strain evidence="5 6">LRS4.154</strain>
    </source>
</reference>
<dbReference type="InterPro" id="IPR020806">
    <property type="entry name" value="PKS_PP-bd"/>
</dbReference>
<evidence type="ECO:0000313" key="6">
    <source>
        <dbReference type="Proteomes" id="UP000192591"/>
    </source>
</evidence>
<dbReference type="InterPro" id="IPR042099">
    <property type="entry name" value="ANL_N_sf"/>
</dbReference>
<dbReference type="PROSITE" id="PS00012">
    <property type="entry name" value="PHOSPHOPANTETHEINE"/>
    <property type="match status" value="1"/>
</dbReference>
<dbReference type="PANTHER" id="PTHR45527:SF1">
    <property type="entry name" value="FATTY ACID SYNTHASE"/>
    <property type="match status" value="1"/>
</dbReference>
<dbReference type="Gene3D" id="1.10.1200.10">
    <property type="entry name" value="ACP-like"/>
    <property type="match status" value="1"/>
</dbReference>
<evidence type="ECO:0000256" key="2">
    <source>
        <dbReference type="ARBA" id="ARBA00022553"/>
    </source>
</evidence>
<dbReference type="InterPro" id="IPR020459">
    <property type="entry name" value="AMP-binding"/>
</dbReference>
<name>A0A1V8ZZ13_SACPI</name>
<accession>A0A1V8ZZ13</accession>
<dbReference type="InterPro" id="IPR036736">
    <property type="entry name" value="ACP-like_sf"/>
</dbReference>
<dbReference type="NCBIfam" id="TIGR01733">
    <property type="entry name" value="AA-adenyl-dom"/>
    <property type="match status" value="1"/>
</dbReference>
<dbReference type="InterPro" id="IPR009081">
    <property type="entry name" value="PP-bd_ACP"/>
</dbReference>
<dbReference type="GO" id="GO:0043041">
    <property type="term" value="P:amino acid activation for nonribosomal peptide biosynthetic process"/>
    <property type="evidence" value="ECO:0007669"/>
    <property type="project" value="TreeGrafter"/>
</dbReference>
<evidence type="ECO:0000259" key="4">
    <source>
        <dbReference type="PROSITE" id="PS50075"/>
    </source>
</evidence>
<dbReference type="FunFam" id="3.40.50.12780:FF:000012">
    <property type="entry name" value="Non-ribosomal peptide synthetase"/>
    <property type="match status" value="1"/>
</dbReference>
<comment type="caution">
    <text evidence="5">The sequence shown here is derived from an EMBL/GenBank/DDBJ whole genome shotgun (WGS) entry which is preliminary data.</text>
</comment>
<dbReference type="PROSITE" id="PS50075">
    <property type="entry name" value="CARRIER"/>
    <property type="match status" value="1"/>
</dbReference>
<dbReference type="InterPro" id="IPR045851">
    <property type="entry name" value="AMP-bd_C_sf"/>
</dbReference>
<dbReference type="Pfam" id="PF00501">
    <property type="entry name" value="AMP-binding"/>
    <property type="match status" value="1"/>
</dbReference>
<dbReference type="FunFam" id="3.40.50.980:FF:000001">
    <property type="entry name" value="Non-ribosomal peptide synthetase"/>
    <property type="match status" value="1"/>
</dbReference>
<protein>
    <recommendedName>
        <fullName evidence="4">Carrier domain-containing protein</fullName>
    </recommendedName>
</protein>
<organism evidence="5 6">
    <name type="scientific">Saccharomonospora piscinae</name>
    <dbReference type="NCBI Taxonomy" id="687388"/>
    <lineage>
        <taxon>Bacteria</taxon>
        <taxon>Bacillati</taxon>
        <taxon>Actinomycetota</taxon>
        <taxon>Actinomycetes</taxon>
        <taxon>Pseudonocardiales</taxon>
        <taxon>Pseudonocardiaceae</taxon>
        <taxon>Saccharomonospora</taxon>
    </lineage>
</organism>
<evidence type="ECO:0000256" key="1">
    <source>
        <dbReference type="ARBA" id="ARBA00022450"/>
    </source>
</evidence>
<dbReference type="Proteomes" id="UP000192591">
    <property type="component" value="Unassembled WGS sequence"/>
</dbReference>
<dbReference type="InterPro" id="IPR010071">
    <property type="entry name" value="AA_adenyl_dom"/>
</dbReference>
<dbReference type="PRINTS" id="PR00154">
    <property type="entry name" value="AMPBINDING"/>
</dbReference>
<dbReference type="Gene3D" id="3.30.300.30">
    <property type="match status" value="1"/>
</dbReference>
<dbReference type="InterPro" id="IPR000873">
    <property type="entry name" value="AMP-dep_synth/lig_dom"/>
</dbReference>
<keyword evidence="6" id="KW-1185">Reference proteome</keyword>
<dbReference type="InterPro" id="IPR020845">
    <property type="entry name" value="AMP-binding_CS"/>
</dbReference>
<proteinExistence type="predicted"/>
<dbReference type="Pfam" id="PF13193">
    <property type="entry name" value="AMP-binding_C"/>
    <property type="match status" value="1"/>
</dbReference>
<dbReference type="STRING" id="1962155.B1813_18480"/>
<dbReference type="InterPro" id="IPR025110">
    <property type="entry name" value="AMP-bd_C"/>
</dbReference>
<dbReference type="Pfam" id="PF00550">
    <property type="entry name" value="PP-binding"/>
    <property type="match status" value="1"/>
</dbReference>
<dbReference type="PANTHER" id="PTHR45527">
    <property type="entry name" value="NONRIBOSOMAL PEPTIDE SYNTHETASE"/>
    <property type="match status" value="1"/>
</dbReference>
<dbReference type="SUPFAM" id="SSF47336">
    <property type="entry name" value="ACP-like"/>
    <property type="match status" value="1"/>
</dbReference>
<evidence type="ECO:0000256" key="3">
    <source>
        <dbReference type="SAM" id="MobiDB-lite"/>
    </source>
</evidence>
<keyword evidence="1" id="KW-0596">Phosphopantetheine</keyword>
<gene>
    <name evidence="5" type="ORF">B1813_18480</name>
</gene>
<dbReference type="GO" id="GO:0044550">
    <property type="term" value="P:secondary metabolite biosynthetic process"/>
    <property type="evidence" value="ECO:0007669"/>
    <property type="project" value="TreeGrafter"/>
</dbReference>
<dbReference type="GO" id="GO:0031177">
    <property type="term" value="F:phosphopantetheine binding"/>
    <property type="evidence" value="ECO:0007669"/>
    <property type="project" value="InterPro"/>
</dbReference>